<gene>
    <name evidence="5" type="ORF">DAETH_19880</name>
</gene>
<keyword evidence="1" id="KW-0413">Isomerase</keyword>
<dbReference type="Gene3D" id="1.10.4030.10">
    <property type="entry name" value="Porin chaperone SurA, peptide-binding domain"/>
    <property type="match status" value="1"/>
</dbReference>
<feature type="compositionally biased region" description="Low complexity" evidence="2">
    <location>
        <begin position="71"/>
        <end position="82"/>
    </location>
</feature>
<feature type="chain" id="PRO_5045744514" description="PpiC domain-containing protein" evidence="3">
    <location>
        <begin position="19"/>
        <end position="389"/>
    </location>
</feature>
<evidence type="ECO:0000259" key="4">
    <source>
        <dbReference type="PROSITE" id="PS50198"/>
    </source>
</evidence>
<dbReference type="SUPFAM" id="SSF54534">
    <property type="entry name" value="FKBP-like"/>
    <property type="match status" value="1"/>
</dbReference>
<dbReference type="InterPro" id="IPR050245">
    <property type="entry name" value="PrsA_foldase"/>
</dbReference>
<dbReference type="Pfam" id="PF13616">
    <property type="entry name" value="Rotamase_3"/>
    <property type="match status" value="1"/>
</dbReference>
<dbReference type="PROSITE" id="PS50198">
    <property type="entry name" value="PPIC_PPIASE_2"/>
    <property type="match status" value="1"/>
</dbReference>
<dbReference type="EMBL" id="AP026560">
    <property type="protein sequence ID" value="BDP42019.1"/>
    <property type="molecule type" value="Genomic_DNA"/>
</dbReference>
<evidence type="ECO:0000313" key="5">
    <source>
        <dbReference type="EMBL" id="BDP42019.1"/>
    </source>
</evidence>
<evidence type="ECO:0000256" key="1">
    <source>
        <dbReference type="PROSITE-ProRule" id="PRU00278"/>
    </source>
</evidence>
<feature type="signal peptide" evidence="3">
    <location>
        <begin position="1"/>
        <end position="18"/>
    </location>
</feature>
<evidence type="ECO:0000313" key="6">
    <source>
        <dbReference type="Proteomes" id="UP001064971"/>
    </source>
</evidence>
<feature type="compositionally biased region" description="Low complexity" evidence="2">
    <location>
        <begin position="33"/>
        <end position="63"/>
    </location>
</feature>
<dbReference type="Gene3D" id="3.10.50.40">
    <property type="match status" value="1"/>
</dbReference>
<dbReference type="InterPro" id="IPR027304">
    <property type="entry name" value="Trigger_fact/SurA_dom_sf"/>
</dbReference>
<evidence type="ECO:0000256" key="2">
    <source>
        <dbReference type="SAM" id="MobiDB-lite"/>
    </source>
</evidence>
<dbReference type="PANTHER" id="PTHR47245">
    <property type="entry name" value="PEPTIDYLPROLYL ISOMERASE"/>
    <property type="match status" value="1"/>
</dbReference>
<dbReference type="InterPro" id="IPR000297">
    <property type="entry name" value="PPIase_PpiC"/>
</dbReference>
<evidence type="ECO:0000256" key="3">
    <source>
        <dbReference type="SAM" id="SignalP"/>
    </source>
</evidence>
<keyword evidence="6" id="KW-1185">Reference proteome</keyword>
<keyword evidence="1" id="KW-0697">Rotamase</keyword>
<protein>
    <recommendedName>
        <fullName evidence="4">PpiC domain-containing protein</fullName>
    </recommendedName>
</protein>
<accession>A0ABN6RGN9</accession>
<proteinExistence type="predicted"/>
<feature type="domain" description="PpiC" evidence="4">
    <location>
        <begin position="236"/>
        <end position="325"/>
    </location>
</feature>
<dbReference type="RefSeq" id="WP_264774734.1">
    <property type="nucleotide sequence ID" value="NZ_AP026560.1"/>
</dbReference>
<keyword evidence="3" id="KW-0732">Signal</keyword>
<dbReference type="SUPFAM" id="SSF109998">
    <property type="entry name" value="Triger factor/SurA peptide-binding domain-like"/>
    <property type="match status" value="1"/>
</dbReference>
<organism evidence="5 6">
    <name type="scientific">Deinococcus aetherius</name>
    <dbReference type="NCBI Taxonomy" id="200252"/>
    <lineage>
        <taxon>Bacteria</taxon>
        <taxon>Thermotogati</taxon>
        <taxon>Deinococcota</taxon>
        <taxon>Deinococci</taxon>
        <taxon>Deinococcales</taxon>
        <taxon>Deinococcaceae</taxon>
        <taxon>Deinococcus</taxon>
    </lineage>
</organism>
<dbReference type="InterPro" id="IPR046357">
    <property type="entry name" value="PPIase_dom_sf"/>
</dbReference>
<feature type="region of interest" description="Disordered" evidence="2">
    <location>
        <begin position="19"/>
        <end position="82"/>
    </location>
</feature>
<dbReference type="Pfam" id="PF13624">
    <property type="entry name" value="SurA_N_3"/>
    <property type="match status" value="1"/>
</dbReference>
<reference evidence="5" key="1">
    <citation type="submission" date="2022-07" db="EMBL/GenBank/DDBJ databases">
        <title>Complete Genome Sequence of the Radioresistant Bacterium Deinococcus aetherius ST0316, Isolated from the Air Dust collected in Lower Stratosphere above Japan.</title>
        <authorList>
            <person name="Satoh K."/>
            <person name="Hagiwara K."/>
            <person name="Katsumata K."/>
            <person name="Kubo A."/>
            <person name="Yokobori S."/>
            <person name="Yamagishi A."/>
            <person name="Oono Y."/>
            <person name="Narumi I."/>
        </authorList>
    </citation>
    <scope>NUCLEOTIDE SEQUENCE</scope>
    <source>
        <strain evidence="5">ST0316</strain>
    </source>
</reference>
<feature type="region of interest" description="Disordered" evidence="2">
    <location>
        <begin position="370"/>
        <end position="389"/>
    </location>
</feature>
<dbReference type="PANTHER" id="PTHR47245:SF2">
    <property type="entry name" value="PEPTIDYL-PROLYL CIS-TRANS ISOMERASE HP_0175-RELATED"/>
    <property type="match status" value="1"/>
</dbReference>
<name>A0ABN6RGN9_9DEIO</name>
<dbReference type="Proteomes" id="UP001064971">
    <property type="component" value="Chromosome"/>
</dbReference>
<sequence length="389" mass="40899">MKQSILTLALLLGGAALAQTTTPTPAPTPPATPSQTAPAQTTAPAPAQTTPAQPTPAQTTPATPTTPPATTPAAPARTTPAPAANPQAVVAVVGGERFTLADYERAFRVAVARVLNSQGVPFTPDILPEFAEARGEFLKQFARDRAVYQLARRDTKVTPAQIDEQFASARKGFSSDAEFAEALQATGYGNEADLRADLERQAVVSAYLEGIKNRLRFGDAVVNSFYNLNKQSFNRPAQACVRHILVKTQAEAQTVLKDLQAGGDFAKIAQEKSQDPGSAAEGGDLGCIAPGDTVEAFDKAAFGGPVNQPQIAQTEYGWHVLLVTKRNQAGLAPLAEVAPTIREQLARDAAQKYLDAQIARLNIQTTPSVVAAPAPASSNTPTPNNTTSK</sequence>